<evidence type="ECO:0000313" key="3">
    <source>
        <dbReference type="Proteomes" id="UP001180489"/>
    </source>
</evidence>
<feature type="compositionally biased region" description="Pro residues" evidence="1">
    <location>
        <begin position="87"/>
        <end position="102"/>
    </location>
</feature>
<reference evidence="2" key="1">
    <citation type="submission" date="2024-05" db="EMBL/GenBank/DDBJ databases">
        <title>30 novel species of actinomycetes from the DSMZ collection.</title>
        <authorList>
            <person name="Nouioui I."/>
        </authorList>
    </citation>
    <scope>NUCLEOTIDE SEQUENCE</scope>
    <source>
        <strain evidence="2">DSM 41014</strain>
    </source>
</reference>
<proteinExistence type="predicted"/>
<protein>
    <submittedName>
        <fullName evidence="2">Uncharacterized protein</fullName>
    </submittedName>
</protein>
<dbReference type="Proteomes" id="UP001180489">
    <property type="component" value="Unassembled WGS sequence"/>
</dbReference>
<evidence type="ECO:0000313" key="2">
    <source>
        <dbReference type="EMBL" id="MDT0475454.1"/>
    </source>
</evidence>
<dbReference type="EMBL" id="JAVRFF010000030">
    <property type="protein sequence ID" value="MDT0475454.1"/>
    <property type="molecule type" value="Genomic_DNA"/>
</dbReference>
<evidence type="ECO:0000256" key="1">
    <source>
        <dbReference type="SAM" id="MobiDB-lite"/>
    </source>
</evidence>
<gene>
    <name evidence="2" type="ORF">RM863_25325</name>
</gene>
<feature type="region of interest" description="Disordered" evidence="1">
    <location>
        <begin position="60"/>
        <end position="102"/>
    </location>
</feature>
<comment type="caution">
    <text evidence="2">The sequence shown here is derived from an EMBL/GenBank/DDBJ whole genome shotgun (WGS) entry which is preliminary data.</text>
</comment>
<feature type="compositionally biased region" description="Basic and acidic residues" evidence="1">
    <location>
        <begin position="60"/>
        <end position="69"/>
    </location>
</feature>
<keyword evidence="3" id="KW-1185">Reference proteome</keyword>
<accession>A0ABU2UQJ4</accession>
<sequence length="102" mass="10907">MNYSFLLANPVVSGRTLLRGHRQSALADHREREAARGTAVPARACADDLAREVRPGVARTRDLAARHDGTLGPLVTRRAAPGIAPAPVTPRPGWPPPLPRPP</sequence>
<organism evidence="2 3">
    <name type="scientific">Streptomyces hintoniae</name>
    <dbReference type="NCBI Taxonomy" id="3075521"/>
    <lineage>
        <taxon>Bacteria</taxon>
        <taxon>Bacillati</taxon>
        <taxon>Actinomycetota</taxon>
        <taxon>Actinomycetes</taxon>
        <taxon>Kitasatosporales</taxon>
        <taxon>Streptomycetaceae</taxon>
        <taxon>Streptomyces</taxon>
    </lineage>
</organism>
<dbReference type="RefSeq" id="WP_311636476.1">
    <property type="nucleotide sequence ID" value="NZ_JAVRFF010000030.1"/>
</dbReference>
<name>A0ABU2UQJ4_9ACTN</name>